<evidence type="ECO:0000256" key="10">
    <source>
        <dbReference type="SAM" id="MobiDB-lite"/>
    </source>
</evidence>
<protein>
    <submittedName>
        <fullName evidence="12">Lactosylceramide 1,3-N-acetyl-beta-D-glucosaminyltransferase</fullName>
    </submittedName>
</protein>
<sequence>MPSTPVRPLSQKLIINTQSLNSTHQRGSPRSATTSANHNGLPFRPHLEKRQSHHGPSMLASASITGPPLTGPLASANEANNPFRDTVGSGRPGGGVGGVGGGGGGGGSHHYHSHLHHHHHQGQRRALWLLKVLAAVPGVLGVIYSINCASAAGPPLPPGSIPSSSTSSTVTKGADGSMIHGEDSFSQDDVHMPQRTDFWMASMWAGLAAYWGYVITSAIIQRQLQSKRAATVVLRVAMLHLVSWTIIGILIHVWPPTEPIRPWIVISFGQAALLFTLVYLPLFLSPMHNAGWTRFANQVQDWAIEDDFMGEPVGWQSMLRLLVLPFGIVGLCSWMLIITRGEPLDGGVHEKVGDMIRDAMKPAGGHGFGAPVRGGGGGGSDDGDYGSYGGGLLAPITGADSSSLLKTGDDGRQRDPRIIISMIVLSSATPQGYANRQMFRQTTLKLFPSPRNKVVLVNYRFILGYQSVPAVDEEIKQEHQRYGDLLIVRAADAIDRKSLKLYKAIEWADRFEFDYLVKTDDDVLVRMDTLASDIVKLGRKKYYWSGLVFKNMPNNRMDDLDIKEMPKYTDGTLITLSREVVRLLGVPAPRLHADNHAQSLGIWLHGYGIQPVHDIRIQPGALVCEEDLIAKHFDLEPSLAHQPRDTPLEMMTRIQQIKADIKSKKQLGISPATSTLTICNPMLQKRCALCYSCANRASNWKWMGFDCKQGGVVVGERYRKPGILESLQMDEIVNRPATGISDKLDMEQLKVFNSPSGAVQQQQQQQEQGEEQQQQKEDGEQSSDEQKNEGEGEPGVQTSNQEDQQDVGKEIPSKEDADDADDAEGEEVDGSSGSEEEQGEEDEGGDEEEEDDEEEGDEEDESHDGTHDESELTLSDNFVENLDRRHHLD</sequence>
<proteinExistence type="inferred from homology"/>
<feature type="compositionally biased region" description="Basic and acidic residues" evidence="10">
    <location>
        <begin position="806"/>
        <end position="815"/>
    </location>
</feature>
<keyword evidence="6" id="KW-0735">Signal-anchor</keyword>
<feature type="transmembrane region" description="Helical" evidence="11">
    <location>
        <begin position="260"/>
        <end position="284"/>
    </location>
</feature>
<comment type="caution">
    <text evidence="12">The sequence shown here is derived from an EMBL/GenBank/DDBJ whole genome shotgun (WGS) entry which is preliminary data.</text>
</comment>
<feature type="region of interest" description="Disordered" evidence="10">
    <location>
        <begin position="18"/>
        <end position="118"/>
    </location>
</feature>
<evidence type="ECO:0000256" key="5">
    <source>
        <dbReference type="ARBA" id="ARBA00022692"/>
    </source>
</evidence>
<evidence type="ECO:0000256" key="6">
    <source>
        <dbReference type="ARBA" id="ARBA00022968"/>
    </source>
</evidence>
<dbReference type="GO" id="GO:0006493">
    <property type="term" value="P:protein O-linked glycosylation"/>
    <property type="evidence" value="ECO:0007669"/>
    <property type="project" value="TreeGrafter"/>
</dbReference>
<evidence type="ECO:0000256" key="4">
    <source>
        <dbReference type="ARBA" id="ARBA00022679"/>
    </source>
</evidence>
<name>A0A9P6QHY5_9FUNG</name>
<keyword evidence="8" id="KW-0333">Golgi apparatus</keyword>
<evidence type="ECO:0000256" key="1">
    <source>
        <dbReference type="ARBA" id="ARBA00004323"/>
    </source>
</evidence>
<dbReference type="InterPro" id="IPR002659">
    <property type="entry name" value="Glyco_trans_31"/>
</dbReference>
<dbReference type="Pfam" id="PF01762">
    <property type="entry name" value="Galactosyl_T"/>
    <property type="match status" value="1"/>
</dbReference>
<keyword evidence="7 11" id="KW-1133">Transmembrane helix</keyword>
<gene>
    <name evidence="12" type="primary">B3GNT5</name>
    <name evidence="12" type="ORF">DFQ27_000267</name>
</gene>
<feature type="compositionally biased region" description="Basic residues" evidence="10">
    <location>
        <begin position="109"/>
        <end position="118"/>
    </location>
</feature>
<evidence type="ECO:0000256" key="2">
    <source>
        <dbReference type="ARBA" id="ARBA00008661"/>
    </source>
</evidence>
<feature type="transmembrane region" description="Helical" evidence="11">
    <location>
        <begin position="126"/>
        <end position="146"/>
    </location>
</feature>
<organism evidence="12 13">
    <name type="scientific">Actinomortierella ambigua</name>
    <dbReference type="NCBI Taxonomy" id="1343610"/>
    <lineage>
        <taxon>Eukaryota</taxon>
        <taxon>Fungi</taxon>
        <taxon>Fungi incertae sedis</taxon>
        <taxon>Mucoromycota</taxon>
        <taxon>Mortierellomycotina</taxon>
        <taxon>Mortierellomycetes</taxon>
        <taxon>Mortierellales</taxon>
        <taxon>Mortierellaceae</taxon>
        <taxon>Actinomortierella</taxon>
    </lineage>
</organism>
<feature type="compositionally biased region" description="Polar residues" evidence="10">
    <location>
        <begin position="18"/>
        <end position="38"/>
    </location>
</feature>
<keyword evidence="3" id="KW-0328">Glycosyltransferase</keyword>
<dbReference type="GO" id="GO:0016758">
    <property type="term" value="F:hexosyltransferase activity"/>
    <property type="evidence" value="ECO:0007669"/>
    <property type="project" value="InterPro"/>
</dbReference>
<evidence type="ECO:0000256" key="3">
    <source>
        <dbReference type="ARBA" id="ARBA00022676"/>
    </source>
</evidence>
<dbReference type="GO" id="GO:0034599">
    <property type="term" value="P:cellular response to oxidative stress"/>
    <property type="evidence" value="ECO:0007669"/>
    <property type="project" value="InterPro"/>
</dbReference>
<dbReference type="GO" id="GO:0000139">
    <property type="term" value="C:Golgi membrane"/>
    <property type="evidence" value="ECO:0007669"/>
    <property type="project" value="UniProtKB-SubCell"/>
</dbReference>
<dbReference type="InterPro" id="IPR021100">
    <property type="entry name" value="N-glycosylation_EOS1"/>
</dbReference>
<feature type="compositionally biased region" description="Basic and acidic residues" evidence="10">
    <location>
        <begin position="773"/>
        <end position="790"/>
    </location>
</feature>
<reference evidence="12" key="1">
    <citation type="journal article" date="2020" name="Fungal Divers.">
        <title>Resolving the Mortierellaceae phylogeny through synthesis of multi-gene phylogenetics and phylogenomics.</title>
        <authorList>
            <person name="Vandepol N."/>
            <person name="Liber J."/>
            <person name="Desiro A."/>
            <person name="Na H."/>
            <person name="Kennedy M."/>
            <person name="Barry K."/>
            <person name="Grigoriev I.V."/>
            <person name="Miller A.N."/>
            <person name="O'Donnell K."/>
            <person name="Stajich J.E."/>
            <person name="Bonito G."/>
        </authorList>
    </citation>
    <scope>NUCLEOTIDE SEQUENCE</scope>
    <source>
        <strain evidence="12">BC1065</strain>
    </source>
</reference>
<evidence type="ECO:0000256" key="9">
    <source>
        <dbReference type="ARBA" id="ARBA00023136"/>
    </source>
</evidence>
<dbReference type="EMBL" id="JAAAJB010000104">
    <property type="protein sequence ID" value="KAG0265959.1"/>
    <property type="molecule type" value="Genomic_DNA"/>
</dbReference>
<keyword evidence="4" id="KW-0808">Transferase</keyword>
<evidence type="ECO:0000256" key="8">
    <source>
        <dbReference type="ARBA" id="ARBA00023034"/>
    </source>
</evidence>
<feature type="compositionally biased region" description="Gly residues" evidence="10">
    <location>
        <begin position="90"/>
        <end position="108"/>
    </location>
</feature>
<feature type="transmembrane region" description="Helical" evidence="11">
    <location>
        <begin position="232"/>
        <end position="254"/>
    </location>
</feature>
<evidence type="ECO:0000256" key="11">
    <source>
        <dbReference type="SAM" id="Phobius"/>
    </source>
</evidence>
<keyword evidence="13" id="KW-1185">Reference proteome</keyword>
<feature type="transmembrane region" description="Helical" evidence="11">
    <location>
        <begin position="318"/>
        <end position="337"/>
    </location>
</feature>
<feature type="transmembrane region" description="Helical" evidence="11">
    <location>
        <begin position="198"/>
        <end position="220"/>
    </location>
</feature>
<dbReference type="Pfam" id="PF12326">
    <property type="entry name" value="EOS1"/>
    <property type="match status" value="1"/>
</dbReference>
<comment type="similarity">
    <text evidence="2">Belongs to the glycosyltransferase 31 family.</text>
</comment>
<dbReference type="Gene3D" id="3.90.550.50">
    <property type="match status" value="1"/>
</dbReference>
<dbReference type="Proteomes" id="UP000807716">
    <property type="component" value="Unassembled WGS sequence"/>
</dbReference>
<feature type="region of interest" description="Disordered" evidence="10">
    <location>
        <begin position="755"/>
        <end position="889"/>
    </location>
</feature>
<evidence type="ECO:0000256" key="7">
    <source>
        <dbReference type="ARBA" id="ARBA00022989"/>
    </source>
</evidence>
<dbReference type="GO" id="GO:0005789">
    <property type="term" value="C:endoplasmic reticulum membrane"/>
    <property type="evidence" value="ECO:0007669"/>
    <property type="project" value="InterPro"/>
</dbReference>
<dbReference type="PANTHER" id="PTHR11214">
    <property type="entry name" value="BETA-1,3-N-ACETYLGLUCOSAMINYLTRANSFERASE"/>
    <property type="match status" value="1"/>
</dbReference>
<accession>A0A9P6QHY5</accession>
<keyword evidence="5 11" id="KW-0812">Transmembrane</keyword>
<dbReference type="OrthoDB" id="1158011at2759"/>
<dbReference type="AlphaFoldDB" id="A0A9P6QHY5"/>
<evidence type="ECO:0000313" key="13">
    <source>
        <dbReference type="Proteomes" id="UP000807716"/>
    </source>
</evidence>
<comment type="subcellular location">
    <subcellularLocation>
        <location evidence="1">Golgi apparatus membrane</location>
        <topology evidence="1">Single-pass type II membrane protein</topology>
    </subcellularLocation>
</comment>
<evidence type="ECO:0000313" key="12">
    <source>
        <dbReference type="EMBL" id="KAG0265959.1"/>
    </source>
</evidence>
<keyword evidence="9 11" id="KW-0472">Membrane</keyword>
<feature type="compositionally biased region" description="Acidic residues" evidence="10">
    <location>
        <begin position="816"/>
        <end position="862"/>
    </location>
</feature>
<dbReference type="PANTHER" id="PTHR11214:SF3">
    <property type="entry name" value="BETA-1,3-GALACTOSYLTRANSFERASE 6"/>
    <property type="match status" value="1"/>
</dbReference>